<evidence type="ECO:0000256" key="1">
    <source>
        <dbReference type="SAM" id="Coils"/>
    </source>
</evidence>
<proteinExistence type="predicted"/>
<evidence type="ECO:0000313" key="3">
    <source>
        <dbReference type="Proteomes" id="UP000433223"/>
    </source>
</evidence>
<protein>
    <submittedName>
        <fullName evidence="2">Uncharacterized protein</fullName>
    </submittedName>
</protein>
<reference evidence="2 3" key="1">
    <citation type="submission" date="2019-12" db="EMBL/GenBank/DDBJ databases">
        <title>Complete genome sequence of Streptococcus lutetiensis CNU 77-61 isolated from Capra aegagrus hircus.</title>
        <authorList>
            <person name="Park S.Y."/>
            <person name="Kim J.H."/>
            <person name="Seo S.W."/>
        </authorList>
    </citation>
    <scope>NUCLEOTIDE SEQUENCE [LARGE SCALE GENOMIC DNA]</scope>
    <source>
        <strain evidence="2 3">CNU_77-61</strain>
    </source>
</reference>
<dbReference type="Proteomes" id="UP000433223">
    <property type="component" value="Chromosome"/>
</dbReference>
<dbReference type="RefSeq" id="WP_158914325.1">
    <property type="nucleotide sequence ID" value="NZ_CP046875.1"/>
</dbReference>
<dbReference type="AlphaFoldDB" id="A0AAE6R6J4"/>
<keyword evidence="3" id="KW-1185">Reference proteome</keyword>
<keyword evidence="1" id="KW-0175">Coiled coil</keyword>
<evidence type="ECO:0000313" key="2">
    <source>
        <dbReference type="EMBL" id="QGZ27670.1"/>
    </source>
</evidence>
<feature type="coiled-coil region" evidence="1">
    <location>
        <begin position="7"/>
        <end position="34"/>
    </location>
</feature>
<dbReference type="EMBL" id="CP046875">
    <property type="protein sequence ID" value="QGZ27670.1"/>
    <property type="molecule type" value="Genomic_DNA"/>
</dbReference>
<sequence>MCDRASLEKLTKMSEMLNSQAERLEGDLKSLDSEIEADVLKNLGDQAKHLASDFQDLIVHIDEEMVSQKDNQEK</sequence>
<organism evidence="2 3">
    <name type="scientific">Streptococcus ruminicola</name>
    <dbReference type="NCBI Taxonomy" id="2686210"/>
    <lineage>
        <taxon>Bacteria</taxon>
        <taxon>Bacillati</taxon>
        <taxon>Bacillota</taxon>
        <taxon>Bacilli</taxon>
        <taxon>Lactobacillales</taxon>
        <taxon>Streptococcaceae</taxon>
        <taxon>Streptococcus</taxon>
    </lineage>
</organism>
<name>A0AAE6R6J4_9STRE</name>
<accession>A0AAE6R6J4</accession>
<gene>
    <name evidence="2" type="ORF">GP482_05730</name>
</gene>